<keyword evidence="3" id="KW-0677">Repeat</keyword>
<gene>
    <name evidence="8" type="ORF">CTAYLR_002922</name>
</gene>
<comment type="caution">
    <text evidence="8">The sequence shown here is derived from an EMBL/GenBank/DDBJ whole genome shotgun (WGS) entry which is preliminary data.</text>
</comment>
<dbReference type="GO" id="GO:0003682">
    <property type="term" value="F:chromatin binding"/>
    <property type="evidence" value="ECO:0007669"/>
    <property type="project" value="TreeGrafter"/>
</dbReference>
<reference evidence="8" key="1">
    <citation type="submission" date="2023-01" db="EMBL/GenBank/DDBJ databases">
        <title>Metagenome sequencing of chrysophaentin producing Chrysophaeum taylorii.</title>
        <authorList>
            <person name="Davison J."/>
            <person name="Bewley C."/>
        </authorList>
    </citation>
    <scope>NUCLEOTIDE SEQUENCE</scope>
    <source>
        <strain evidence="8">NIES-1699</strain>
    </source>
</reference>
<evidence type="ECO:0000259" key="6">
    <source>
        <dbReference type="Pfam" id="PF12341"/>
    </source>
</evidence>
<feature type="region of interest" description="Disordered" evidence="5">
    <location>
        <begin position="329"/>
        <end position="358"/>
    </location>
</feature>
<dbReference type="GO" id="GO:0043596">
    <property type="term" value="C:nuclear replication fork"/>
    <property type="evidence" value="ECO:0007669"/>
    <property type="project" value="TreeGrafter"/>
</dbReference>
<proteinExistence type="predicted"/>
<accession>A0AAD7UML7</accession>
<feature type="compositionally biased region" description="Acidic residues" evidence="5">
    <location>
        <begin position="333"/>
        <end position="346"/>
    </location>
</feature>
<dbReference type="SUPFAM" id="SSF101908">
    <property type="entry name" value="Putative isomerase YbhE"/>
    <property type="match status" value="1"/>
</dbReference>
<dbReference type="Pfam" id="PF12341">
    <property type="entry name" value="Mcl1_mid"/>
    <property type="match status" value="1"/>
</dbReference>
<evidence type="ECO:0000256" key="3">
    <source>
        <dbReference type="ARBA" id="ARBA00022737"/>
    </source>
</evidence>
<evidence type="ECO:0000256" key="2">
    <source>
        <dbReference type="ARBA" id="ARBA00022574"/>
    </source>
</evidence>
<dbReference type="InterPro" id="IPR015943">
    <property type="entry name" value="WD40/YVTN_repeat-like_dom_sf"/>
</dbReference>
<sequence>MQLTDADGISDIATTQEACACLVGDQAEFEVVRLDKAETMMSSLRSEGSEALVRRVEVEVNDEELTCIAAHGEAVGVGDSSGRVRVWAEELTSVSAGSAVRALAFSGDGGLIAAGLESGNAAVAAVGGTRCFFDGAYALSTGCTEPISCVAWNGKALAACDAGGRLEAWAFDASEELGIEARGNLKLCRDAATLARFKKKGGLRFAWSEQGEIAAPGRPHLVVLPDARTDWESGARDVFHPGLGDALLACAWAGDLVAAASLDGKVAVWRALEAVAVFDVVATRVQVLGATVVVATSDGRLGAARVAAPKQVTESVDEDEDMIPVRKRSMAISEEEEEEEEDEEEEVGRPRNDDVPVPPAPLEEAQAAFMPGATDDAEARFLYWSSRGAILARRLFEDEDTYVIEMEHYSDDAPTSRTERFTTKWDFSAAALGSNGAVFARNADDNSGVLSYHPIGAWDALSEWQTSFEPCECVAAGTDWVAALTSRRFVRLYSAGGVADAVVSIPGNVVSATGRANLLAVAYHCSATFSQLATQEISVVVYDVYARTRVADARLPLAPRSKLAWLAFSDDDLALFAMDDDCAFYALVDDFGWSWAPVLDAKTVERANPLDRPWPVYVSAGSVFCATLKGGATAPAPFPRPILEPVTLDAPISAAAVDKTSKLAERQMAAPTVLARHRDAFADRLSRDDSAGPNRRMRRLATLEERDADAALLDSLKTAAADAVTQRDKALLHQLVASLKNHRLQRALDLARRLARDDSLDLALRLADAHGVDALTARVENLLAARDYAGSQDAYAQHVVEQNVVVDAPRHLEKEPDVYPAGVMPDDDRLDHHRGPREHLYDPPPTEDNSYRPAALSAVNNPFKLVDDHHAKRPPSSGAFEALGNLTFSSPEPPYKKKRAAADDTLFSR</sequence>
<feature type="domain" description="WDHD1/CFT4 helical bundle" evidence="7">
    <location>
        <begin position="709"/>
        <end position="786"/>
    </location>
</feature>
<dbReference type="Gene3D" id="2.130.10.10">
    <property type="entry name" value="YVTN repeat-like/Quinoprotein amine dehydrogenase"/>
    <property type="match status" value="1"/>
</dbReference>
<evidence type="ECO:0000256" key="5">
    <source>
        <dbReference type="SAM" id="MobiDB-lite"/>
    </source>
</evidence>
<keyword evidence="4" id="KW-0539">Nucleus</keyword>
<dbReference type="GO" id="GO:0006261">
    <property type="term" value="P:DNA-templated DNA replication"/>
    <property type="evidence" value="ECO:0007669"/>
    <property type="project" value="TreeGrafter"/>
</dbReference>
<evidence type="ECO:0000313" key="9">
    <source>
        <dbReference type="Proteomes" id="UP001230188"/>
    </source>
</evidence>
<dbReference type="EMBL" id="JAQMWT010000055">
    <property type="protein sequence ID" value="KAJ8612266.1"/>
    <property type="molecule type" value="Genomic_DNA"/>
</dbReference>
<name>A0AAD7UML7_9STRA</name>
<keyword evidence="9" id="KW-1185">Reference proteome</keyword>
<keyword evidence="2" id="KW-0853">WD repeat</keyword>
<dbReference type="InterPro" id="IPR048591">
    <property type="entry name" value="WDHD1/CFT4_hel"/>
</dbReference>
<feature type="compositionally biased region" description="Basic and acidic residues" evidence="5">
    <location>
        <begin position="826"/>
        <end position="841"/>
    </location>
</feature>
<feature type="domain" description="WDHD1/CFT4 second beta-propeller" evidence="6">
    <location>
        <begin position="368"/>
        <end position="652"/>
    </location>
</feature>
<evidence type="ECO:0008006" key="10">
    <source>
        <dbReference type="Google" id="ProtNLM"/>
    </source>
</evidence>
<dbReference type="Pfam" id="PF20946">
    <property type="entry name" value="Ctf4_C"/>
    <property type="match status" value="1"/>
</dbReference>
<protein>
    <recommendedName>
        <fullName evidence="10">Minichromosome loss protein Mcl1 middle region domain-containing protein</fullName>
    </recommendedName>
</protein>
<evidence type="ECO:0000313" key="8">
    <source>
        <dbReference type="EMBL" id="KAJ8612266.1"/>
    </source>
</evidence>
<dbReference type="GO" id="GO:0000278">
    <property type="term" value="P:mitotic cell cycle"/>
    <property type="evidence" value="ECO:0007669"/>
    <property type="project" value="TreeGrafter"/>
</dbReference>
<comment type="subcellular location">
    <subcellularLocation>
        <location evidence="1">Nucleus</location>
    </subcellularLocation>
</comment>
<dbReference type="GO" id="GO:0006281">
    <property type="term" value="P:DNA repair"/>
    <property type="evidence" value="ECO:0007669"/>
    <property type="project" value="TreeGrafter"/>
</dbReference>
<feature type="region of interest" description="Disordered" evidence="5">
    <location>
        <begin position="866"/>
        <end position="909"/>
    </location>
</feature>
<organism evidence="8 9">
    <name type="scientific">Chrysophaeum taylorii</name>
    <dbReference type="NCBI Taxonomy" id="2483200"/>
    <lineage>
        <taxon>Eukaryota</taxon>
        <taxon>Sar</taxon>
        <taxon>Stramenopiles</taxon>
        <taxon>Ochrophyta</taxon>
        <taxon>Pelagophyceae</taxon>
        <taxon>Pelagomonadales</taxon>
        <taxon>Pelagomonadaceae</taxon>
        <taxon>Chrysophaeum</taxon>
    </lineage>
</organism>
<dbReference type="InterPro" id="IPR022100">
    <property type="entry name" value="WDHD1/CFT4_beta-prop_2nd"/>
</dbReference>
<dbReference type="AlphaFoldDB" id="A0AAD7UML7"/>
<evidence type="ECO:0000259" key="7">
    <source>
        <dbReference type="Pfam" id="PF20946"/>
    </source>
</evidence>
<dbReference type="Proteomes" id="UP001230188">
    <property type="component" value="Unassembled WGS sequence"/>
</dbReference>
<evidence type="ECO:0000256" key="4">
    <source>
        <dbReference type="ARBA" id="ARBA00023242"/>
    </source>
</evidence>
<dbReference type="PANTHER" id="PTHR19932">
    <property type="entry name" value="WD REPEAT AND HMG-BOX DNA BINDING PROTEIN"/>
    <property type="match status" value="1"/>
</dbReference>
<feature type="region of interest" description="Disordered" evidence="5">
    <location>
        <begin position="816"/>
        <end position="853"/>
    </location>
</feature>
<dbReference type="PANTHER" id="PTHR19932:SF10">
    <property type="entry name" value="WD REPEAT AND HMG-BOX DNA-BINDING PROTEIN 1"/>
    <property type="match status" value="1"/>
</dbReference>
<evidence type="ECO:0000256" key="1">
    <source>
        <dbReference type="ARBA" id="ARBA00004123"/>
    </source>
</evidence>